<sequence length="370" mass="40754">MPDRSGFWERTEPGPAGFDPAGLAAAVVFAQGHESPWPRSLFYPDGRYVGNVEWNETGPWSEVVGPVRERGGPAGLVLKGGRIVAEWGDTARPDMTFSIAKSYLAVLAGLASDDGLIRDVDEPVRATVDDPLLGGPRNGRITWRHLLQQSSEWEGELFGKSDQVDHFRQIGPGADNSRKGELRERREPGTYYEYNDVRVNLLAYCLLRLFGRPLPEVLRERVMDPIGASGTWEWNGYSTSWVELGGRRVQSVPGGSHWGGGLVISTLDHARFGLLIGRGGRWGGRRVLSETWIERMVQPSPTLANYGFLWWLNTGPGANPALPASSFSATGAGSNVIWIDPERDVVVVVRWIDKAAVDPFLTRVAQSLRP</sequence>
<protein>
    <submittedName>
        <fullName evidence="3">Serine hydrolase</fullName>
    </submittedName>
</protein>
<evidence type="ECO:0000256" key="1">
    <source>
        <dbReference type="ARBA" id="ARBA00022801"/>
    </source>
</evidence>
<evidence type="ECO:0000259" key="2">
    <source>
        <dbReference type="Pfam" id="PF00144"/>
    </source>
</evidence>
<dbReference type="Proteomes" id="UP000564885">
    <property type="component" value="Unassembled WGS sequence"/>
</dbReference>
<evidence type="ECO:0000313" key="3">
    <source>
        <dbReference type="EMBL" id="NNM72006.1"/>
    </source>
</evidence>
<dbReference type="Gene3D" id="3.40.710.10">
    <property type="entry name" value="DD-peptidase/beta-lactamase superfamily"/>
    <property type="match status" value="1"/>
</dbReference>
<feature type="domain" description="Beta-lactamase-related" evidence="2">
    <location>
        <begin position="74"/>
        <end position="349"/>
    </location>
</feature>
<dbReference type="InterPro" id="IPR012338">
    <property type="entry name" value="Beta-lactam/transpept-like"/>
</dbReference>
<evidence type="ECO:0000313" key="4">
    <source>
        <dbReference type="Proteomes" id="UP000564885"/>
    </source>
</evidence>
<dbReference type="Pfam" id="PF00144">
    <property type="entry name" value="Beta-lactamase"/>
    <property type="match status" value="1"/>
</dbReference>
<dbReference type="InterPro" id="IPR001466">
    <property type="entry name" value="Beta-lactam-related"/>
</dbReference>
<dbReference type="GO" id="GO:0016787">
    <property type="term" value="F:hydrolase activity"/>
    <property type="evidence" value="ECO:0007669"/>
    <property type="project" value="UniProtKB-KW"/>
</dbReference>
<dbReference type="AlphaFoldDB" id="A0A849HWU1"/>
<gene>
    <name evidence="3" type="ORF">HJG44_06310</name>
</gene>
<dbReference type="InterPro" id="IPR050789">
    <property type="entry name" value="Diverse_Enzym_Activities"/>
</dbReference>
<dbReference type="PANTHER" id="PTHR43283">
    <property type="entry name" value="BETA-LACTAMASE-RELATED"/>
    <property type="match status" value="1"/>
</dbReference>
<reference evidence="3 4" key="1">
    <citation type="submission" date="2020-04" db="EMBL/GenBank/DDBJ databases">
        <title>Enterovirga sp. isolate from soil.</title>
        <authorList>
            <person name="Chea S."/>
            <person name="Kim D.-U."/>
        </authorList>
    </citation>
    <scope>NUCLEOTIDE SEQUENCE [LARGE SCALE GENOMIC DNA]</scope>
    <source>
        <strain evidence="3 4">DB1703</strain>
    </source>
</reference>
<dbReference type="PANTHER" id="PTHR43283:SF11">
    <property type="entry name" value="BETA-LACTAMASE-RELATED DOMAIN-CONTAINING PROTEIN"/>
    <property type="match status" value="1"/>
</dbReference>
<keyword evidence="1 3" id="KW-0378">Hydrolase</keyword>
<name>A0A849HWU1_9HYPH</name>
<accession>A0A849HWU1</accession>
<keyword evidence="4" id="KW-1185">Reference proteome</keyword>
<proteinExistence type="predicted"/>
<comment type="caution">
    <text evidence="3">The sequence shown here is derived from an EMBL/GenBank/DDBJ whole genome shotgun (WGS) entry which is preliminary data.</text>
</comment>
<dbReference type="SUPFAM" id="SSF56601">
    <property type="entry name" value="beta-lactamase/transpeptidase-like"/>
    <property type="match status" value="1"/>
</dbReference>
<organism evidence="3 4">
    <name type="scientific">Enterovirga aerilata</name>
    <dbReference type="NCBI Taxonomy" id="2730920"/>
    <lineage>
        <taxon>Bacteria</taxon>
        <taxon>Pseudomonadati</taxon>
        <taxon>Pseudomonadota</taxon>
        <taxon>Alphaproteobacteria</taxon>
        <taxon>Hyphomicrobiales</taxon>
        <taxon>Methylobacteriaceae</taxon>
        <taxon>Enterovirga</taxon>
    </lineage>
</organism>
<dbReference type="EMBL" id="JABEPP010000002">
    <property type="protein sequence ID" value="NNM72006.1"/>
    <property type="molecule type" value="Genomic_DNA"/>
</dbReference>